<feature type="transmembrane region" description="Helical" evidence="7">
    <location>
        <begin position="257"/>
        <end position="278"/>
    </location>
</feature>
<feature type="transmembrane region" description="Helical" evidence="7">
    <location>
        <begin position="225"/>
        <end position="245"/>
    </location>
</feature>
<evidence type="ECO:0000259" key="8">
    <source>
        <dbReference type="PROSITE" id="PS50850"/>
    </source>
</evidence>
<feature type="transmembrane region" description="Helical" evidence="7">
    <location>
        <begin position="347"/>
        <end position="370"/>
    </location>
</feature>
<dbReference type="GO" id="GO:0022857">
    <property type="term" value="F:transmembrane transporter activity"/>
    <property type="evidence" value="ECO:0007669"/>
    <property type="project" value="InterPro"/>
</dbReference>
<dbReference type="EMBL" id="MPRJ01000030">
    <property type="protein sequence ID" value="OOZ36646.1"/>
    <property type="molecule type" value="Genomic_DNA"/>
</dbReference>
<evidence type="ECO:0000256" key="4">
    <source>
        <dbReference type="ARBA" id="ARBA00022692"/>
    </source>
</evidence>
<evidence type="ECO:0000256" key="2">
    <source>
        <dbReference type="ARBA" id="ARBA00022448"/>
    </source>
</evidence>
<reference evidence="9 10" key="1">
    <citation type="submission" date="2016-11" db="EMBL/GenBank/DDBJ databases">
        <title>Mixed transmission modes and dynamic genome evolution in an obligate animal-bacterial symbiosis.</title>
        <authorList>
            <person name="Russell S.L."/>
            <person name="Corbett-Detig R.B."/>
            <person name="Cavanaugh C.M."/>
        </authorList>
    </citation>
    <scope>NUCLEOTIDE SEQUENCE [LARGE SCALE GENOMIC DNA]</scope>
    <source>
        <strain evidence="9">Se-Cadez</strain>
    </source>
</reference>
<feature type="transmembrane region" description="Helical" evidence="7">
    <location>
        <begin position="287"/>
        <end position="306"/>
    </location>
</feature>
<feature type="transmembrane region" description="Helical" evidence="7">
    <location>
        <begin position="51"/>
        <end position="74"/>
    </location>
</feature>
<feature type="domain" description="Major facilitator superfamily (MFS) profile" evidence="8">
    <location>
        <begin position="19"/>
        <end position="400"/>
    </location>
</feature>
<dbReference type="InterPro" id="IPR054152">
    <property type="entry name" value="YajR_YAM"/>
</dbReference>
<sequence>MNSEKEQKQSGMSPVESRAAFSLAGIFSLRMLGLFMILPVFALYAEELQGVTPVLIGVAIGAYGLTQALLQIPFGMLSDRIGRKPVIIGGLLIFALGSVVAAMADTIWGVILGRALQGSGAIAAAVMSLAADLTREQNRTRVMAVIGLSIGMAFAVSLVLGPMLNAVIGVPGIFWLTAVLAVFGIGIVLNLVPDPRESHFHRDTEPVPAMFGKVLRNANLVRLDIGIFTLHMILTATFIAIPLALRDFAGLEGANHWMVYLPVLLLAMGLMIPFVVIAEKRRKMKGVFLGAVFAIALAQFGFMWLHQSIVGIGFALLVYFTAFNVLEATLPSLIAKVAPAESKGTAMGVYSTSQFIGAFLGGLIGGLVYAEYGLQGVFLFGAITTLFWLAVASGMQKPSYFMSYLIKVGRMDDAQAWELQAQLREIEGVGDAAVVGEEGVAYLKVDSQVVNYEALEKFSVEEKVVD</sequence>
<dbReference type="InterPro" id="IPR011701">
    <property type="entry name" value="MFS"/>
</dbReference>
<dbReference type="Pfam" id="PF21987">
    <property type="entry name" value="YajR_YAM"/>
    <property type="match status" value="1"/>
</dbReference>
<keyword evidence="6 7" id="KW-0472">Membrane</keyword>
<dbReference type="CDD" id="cd17472">
    <property type="entry name" value="MFS_YajR_like"/>
    <property type="match status" value="1"/>
</dbReference>
<dbReference type="Gene3D" id="1.20.1250.20">
    <property type="entry name" value="MFS general substrate transporter like domains"/>
    <property type="match status" value="1"/>
</dbReference>
<proteinExistence type="predicted"/>
<dbReference type="InterPro" id="IPR050171">
    <property type="entry name" value="MFS_Transporters"/>
</dbReference>
<dbReference type="AlphaFoldDB" id="A0A1T2KV91"/>
<protein>
    <submittedName>
        <fullName evidence="9">MFS transporter</fullName>
    </submittedName>
</protein>
<accession>A0A1T2KV91</accession>
<keyword evidence="3" id="KW-1003">Cell membrane</keyword>
<evidence type="ECO:0000256" key="3">
    <source>
        <dbReference type="ARBA" id="ARBA00022475"/>
    </source>
</evidence>
<keyword evidence="4 7" id="KW-0812">Transmembrane</keyword>
<feature type="transmembrane region" description="Helical" evidence="7">
    <location>
        <begin position="376"/>
        <end position="395"/>
    </location>
</feature>
<dbReference type="SUPFAM" id="SSF103473">
    <property type="entry name" value="MFS general substrate transporter"/>
    <property type="match status" value="1"/>
</dbReference>
<dbReference type="PANTHER" id="PTHR23517:SF2">
    <property type="entry name" value="MULTIDRUG RESISTANCE PROTEIN MDTH"/>
    <property type="match status" value="1"/>
</dbReference>
<gene>
    <name evidence="9" type="ORF">BOW51_06025</name>
</gene>
<dbReference type="Pfam" id="PF07690">
    <property type="entry name" value="MFS_1"/>
    <property type="match status" value="1"/>
</dbReference>
<evidence type="ECO:0000256" key="5">
    <source>
        <dbReference type="ARBA" id="ARBA00022989"/>
    </source>
</evidence>
<evidence type="ECO:0000256" key="1">
    <source>
        <dbReference type="ARBA" id="ARBA00004651"/>
    </source>
</evidence>
<dbReference type="Proteomes" id="UP000190896">
    <property type="component" value="Unassembled WGS sequence"/>
</dbReference>
<feature type="transmembrane region" description="Helical" evidence="7">
    <location>
        <begin position="110"/>
        <end position="130"/>
    </location>
</feature>
<evidence type="ECO:0000256" key="7">
    <source>
        <dbReference type="SAM" id="Phobius"/>
    </source>
</evidence>
<name>A0A1T2KV91_9GAMM</name>
<evidence type="ECO:0000313" key="10">
    <source>
        <dbReference type="Proteomes" id="UP000190896"/>
    </source>
</evidence>
<keyword evidence="10" id="KW-1185">Reference proteome</keyword>
<feature type="transmembrane region" description="Helical" evidence="7">
    <location>
        <begin position="21"/>
        <end position="45"/>
    </location>
</feature>
<keyword evidence="2" id="KW-0813">Transport</keyword>
<dbReference type="PROSITE" id="PS50850">
    <property type="entry name" value="MFS"/>
    <property type="match status" value="1"/>
</dbReference>
<feature type="transmembrane region" description="Helical" evidence="7">
    <location>
        <begin position="86"/>
        <end position="104"/>
    </location>
</feature>
<keyword evidence="5 7" id="KW-1133">Transmembrane helix</keyword>
<comment type="caution">
    <text evidence="9">The sequence shown here is derived from an EMBL/GenBank/DDBJ whole genome shotgun (WGS) entry which is preliminary data.</text>
</comment>
<feature type="transmembrane region" description="Helical" evidence="7">
    <location>
        <begin position="173"/>
        <end position="192"/>
    </location>
</feature>
<dbReference type="InterPro" id="IPR036259">
    <property type="entry name" value="MFS_trans_sf"/>
</dbReference>
<organism evidence="9 10">
    <name type="scientific">Solemya velesiana gill symbiont</name>
    <dbReference type="NCBI Taxonomy" id="1918948"/>
    <lineage>
        <taxon>Bacteria</taxon>
        <taxon>Pseudomonadati</taxon>
        <taxon>Pseudomonadota</taxon>
        <taxon>Gammaproteobacteria</taxon>
        <taxon>sulfur-oxidizing symbionts</taxon>
    </lineage>
</organism>
<evidence type="ECO:0000313" key="9">
    <source>
        <dbReference type="EMBL" id="OOZ36646.1"/>
    </source>
</evidence>
<dbReference type="PANTHER" id="PTHR23517">
    <property type="entry name" value="RESISTANCE PROTEIN MDTM, PUTATIVE-RELATED-RELATED"/>
    <property type="match status" value="1"/>
</dbReference>
<dbReference type="InterPro" id="IPR020846">
    <property type="entry name" value="MFS_dom"/>
</dbReference>
<dbReference type="GO" id="GO:0005886">
    <property type="term" value="C:plasma membrane"/>
    <property type="evidence" value="ECO:0007669"/>
    <property type="project" value="UniProtKB-SubCell"/>
</dbReference>
<feature type="transmembrane region" description="Helical" evidence="7">
    <location>
        <begin position="142"/>
        <end position="161"/>
    </location>
</feature>
<evidence type="ECO:0000256" key="6">
    <source>
        <dbReference type="ARBA" id="ARBA00023136"/>
    </source>
</evidence>
<dbReference type="RefSeq" id="WP_245832021.1">
    <property type="nucleotide sequence ID" value="NZ_MPRJ01000030.1"/>
</dbReference>
<dbReference type="Gene3D" id="3.30.70.100">
    <property type="match status" value="1"/>
</dbReference>
<feature type="transmembrane region" description="Helical" evidence="7">
    <location>
        <begin position="312"/>
        <end position="335"/>
    </location>
</feature>
<comment type="subcellular location">
    <subcellularLocation>
        <location evidence="1">Cell membrane</location>
        <topology evidence="1">Multi-pass membrane protein</topology>
    </subcellularLocation>
</comment>